<dbReference type="PANTHER" id="PTHR36423:SF2">
    <property type="entry name" value="AFR070WP"/>
    <property type="match status" value="1"/>
</dbReference>
<gene>
    <name evidence="1" type="ORF">AMS68_001506</name>
</gene>
<dbReference type="AlphaFoldDB" id="A0A6H0XMZ0"/>
<proteinExistence type="predicted"/>
<dbReference type="Proteomes" id="UP000503462">
    <property type="component" value="Chromosome 1"/>
</dbReference>
<keyword evidence="2" id="KW-1185">Reference proteome</keyword>
<evidence type="ECO:0000313" key="2">
    <source>
        <dbReference type="Proteomes" id="UP000503462"/>
    </source>
</evidence>
<dbReference type="InterPro" id="IPR014980">
    <property type="entry name" value="DOPA_dioxygen"/>
</dbReference>
<dbReference type="SUPFAM" id="SSF143410">
    <property type="entry name" value="DOPA-like"/>
    <property type="match status" value="1"/>
</dbReference>
<sequence length="179" mass="20186">MAADPSLYAFPSPLADTDISETLGTELHADGPDAKAYINKPSNTRSPAYDTFVQPIDNGTRGGFDVHIYFMQADPEQHKFATELHERIRREFPEIRIYSVFDRPLGPHPIGMFEVNLHSPAQFGAFVPWLVINRGPLSALIHPNTNDEIRDHTQRATWMGDPIPLNISLLRKLLTKRDA</sequence>
<reference evidence="1 2" key="1">
    <citation type="journal article" date="2016" name="Sci. Rep.">
        <title>Peltaster fructicola genome reveals evolution from an invasive phytopathogen to an ectophytic parasite.</title>
        <authorList>
            <person name="Xu C."/>
            <person name="Chen H."/>
            <person name="Gleason M.L."/>
            <person name="Xu J.R."/>
            <person name="Liu H."/>
            <person name="Zhang R."/>
            <person name="Sun G."/>
        </authorList>
    </citation>
    <scope>NUCLEOTIDE SEQUENCE [LARGE SCALE GENOMIC DNA]</scope>
    <source>
        <strain evidence="1 2">LNHT1506</strain>
    </source>
</reference>
<organism evidence="1 2">
    <name type="scientific">Peltaster fructicola</name>
    <dbReference type="NCBI Taxonomy" id="286661"/>
    <lineage>
        <taxon>Eukaryota</taxon>
        <taxon>Fungi</taxon>
        <taxon>Dikarya</taxon>
        <taxon>Ascomycota</taxon>
        <taxon>Pezizomycotina</taxon>
        <taxon>Dothideomycetes</taxon>
        <taxon>Dothideomycetes incertae sedis</taxon>
        <taxon>Peltaster</taxon>
    </lineage>
</organism>
<dbReference type="Gene3D" id="3.30.70.1240">
    <property type="entry name" value="DOPA-like domains"/>
    <property type="match status" value="1"/>
</dbReference>
<protein>
    <recommendedName>
        <fullName evidence="3">DOPA 4,5-dioxygenase</fullName>
    </recommendedName>
</protein>
<accession>A0A6H0XMZ0</accession>
<dbReference type="Pfam" id="PF08883">
    <property type="entry name" value="DOPA_dioxygen"/>
    <property type="match status" value="1"/>
</dbReference>
<name>A0A6H0XMZ0_9PEZI</name>
<evidence type="ECO:0000313" key="1">
    <source>
        <dbReference type="EMBL" id="QIW95988.1"/>
    </source>
</evidence>
<dbReference type="InterPro" id="IPR023389">
    <property type="entry name" value="DOPA-like_sf"/>
</dbReference>
<evidence type="ECO:0008006" key="3">
    <source>
        <dbReference type="Google" id="ProtNLM"/>
    </source>
</evidence>
<dbReference type="OrthoDB" id="9970095at2759"/>
<dbReference type="EMBL" id="CP051139">
    <property type="protein sequence ID" value="QIW95988.1"/>
    <property type="molecule type" value="Genomic_DNA"/>
</dbReference>
<dbReference type="PANTHER" id="PTHR36423">
    <property type="entry name" value="AFR070WP"/>
    <property type="match status" value="1"/>
</dbReference>